<dbReference type="GO" id="GO:0005829">
    <property type="term" value="C:cytosol"/>
    <property type="evidence" value="ECO:0007669"/>
    <property type="project" value="TreeGrafter"/>
</dbReference>
<dbReference type="PANTHER" id="PTHR10681">
    <property type="entry name" value="THIOREDOXIN PEROXIDASE"/>
    <property type="match status" value="1"/>
</dbReference>
<dbReference type="CDD" id="cd03015">
    <property type="entry name" value="PRX_Typ2cys"/>
    <property type="match status" value="1"/>
</dbReference>
<dbReference type="GO" id="GO:0033554">
    <property type="term" value="P:cellular response to stress"/>
    <property type="evidence" value="ECO:0007669"/>
    <property type="project" value="TreeGrafter"/>
</dbReference>
<dbReference type="Pfam" id="PF00578">
    <property type="entry name" value="AhpC-TSA"/>
    <property type="match status" value="1"/>
</dbReference>
<dbReference type="InterPro" id="IPR019479">
    <property type="entry name" value="Peroxiredoxin_C"/>
</dbReference>
<dbReference type="Pfam" id="PF10417">
    <property type="entry name" value="1-cysPrx_C"/>
    <property type="match status" value="1"/>
</dbReference>
<sequence length="196" mass="21682">MNDKIFQQCCILQIVVTAKKPVSAFKSTAVIGGLFQDISLSDFIGQWVVLFFYPMDFTFVCPTEILAFNDALEEFKEIDTVILGASTNSQYSHFSWANSNRKEGGLACPLPETDVLLEDEGIALRGLFIIDPKGILRQITINDLPVGPSVEETLRLDKHGEVCPAGWSEGGQTIKATPTDKIEYFNSVGENFESLH</sequence>
<proteinExistence type="inferred from homology"/>
<dbReference type="PANTHER" id="PTHR10681:SF128">
    <property type="entry name" value="THIOREDOXIN-DEPENDENT PEROXIDE REDUCTASE, MITOCHONDRIAL"/>
    <property type="match status" value="1"/>
</dbReference>
<dbReference type="InterPro" id="IPR013766">
    <property type="entry name" value="Thioredoxin_domain"/>
</dbReference>
<keyword evidence="2" id="KW-0560">Oxidoreductase</keyword>
<dbReference type="OrthoDB" id="185659at2759"/>
<reference evidence="4" key="1">
    <citation type="journal article" date="2019" name="Environ. Microbiol.">
        <title>Fungal ecological strategies reflected in gene transcription - a case study of two litter decomposers.</title>
        <authorList>
            <person name="Barbi F."/>
            <person name="Kohler A."/>
            <person name="Barry K."/>
            <person name="Baskaran P."/>
            <person name="Daum C."/>
            <person name="Fauchery L."/>
            <person name="Ihrmark K."/>
            <person name="Kuo A."/>
            <person name="LaButti K."/>
            <person name="Lipzen A."/>
            <person name="Morin E."/>
            <person name="Grigoriev I.V."/>
            <person name="Henrissat B."/>
            <person name="Lindahl B."/>
            <person name="Martin F."/>
        </authorList>
    </citation>
    <scope>NUCLEOTIDE SEQUENCE</scope>
    <source>
        <strain evidence="4">JB14</strain>
    </source>
</reference>
<keyword evidence="5" id="KW-1185">Reference proteome</keyword>
<gene>
    <name evidence="4" type="ORF">BT96DRAFT_958231</name>
</gene>
<protein>
    <submittedName>
        <fullName evidence="4">Peroxiredoxin</fullName>
    </submittedName>
</protein>
<name>A0A6A4HFA0_9AGAR</name>
<feature type="domain" description="Thioredoxin" evidence="3">
    <location>
        <begin position="16"/>
        <end position="162"/>
    </location>
</feature>
<dbReference type="EMBL" id="ML769515">
    <property type="protein sequence ID" value="KAE9396358.1"/>
    <property type="molecule type" value="Genomic_DNA"/>
</dbReference>
<dbReference type="InterPro" id="IPR000866">
    <property type="entry name" value="AhpC/TSA"/>
</dbReference>
<dbReference type="Proteomes" id="UP000799118">
    <property type="component" value="Unassembled WGS sequence"/>
</dbReference>
<dbReference type="PROSITE" id="PS51352">
    <property type="entry name" value="THIOREDOXIN_2"/>
    <property type="match status" value="1"/>
</dbReference>
<dbReference type="AlphaFoldDB" id="A0A6A4HFA0"/>
<evidence type="ECO:0000313" key="4">
    <source>
        <dbReference type="EMBL" id="KAE9396358.1"/>
    </source>
</evidence>
<evidence type="ECO:0000313" key="5">
    <source>
        <dbReference type="Proteomes" id="UP000799118"/>
    </source>
</evidence>
<dbReference type="GO" id="GO:0008379">
    <property type="term" value="F:thioredoxin peroxidase activity"/>
    <property type="evidence" value="ECO:0007669"/>
    <property type="project" value="TreeGrafter"/>
</dbReference>
<evidence type="ECO:0000256" key="1">
    <source>
        <dbReference type="ARBA" id="ARBA00009796"/>
    </source>
</evidence>
<evidence type="ECO:0000256" key="2">
    <source>
        <dbReference type="ARBA" id="ARBA00023002"/>
    </source>
</evidence>
<dbReference type="GO" id="GO:0006979">
    <property type="term" value="P:response to oxidative stress"/>
    <property type="evidence" value="ECO:0007669"/>
    <property type="project" value="TreeGrafter"/>
</dbReference>
<dbReference type="InterPro" id="IPR036249">
    <property type="entry name" value="Thioredoxin-like_sf"/>
</dbReference>
<organism evidence="4 5">
    <name type="scientific">Gymnopus androsaceus JB14</name>
    <dbReference type="NCBI Taxonomy" id="1447944"/>
    <lineage>
        <taxon>Eukaryota</taxon>
        <taxon>Fungi</taxon>
        <taxon>Dikarya</taxon>
        <taxon>Basidiomycota</taxon>
        <taxon>Agaricomycotina</taxon>
        <taxon>Agaricomycetes</taxon>
        <taxon>Agaricomycetidae</taxon>
        <taxon>Agaricales</taxon>
        <taxon>Marasmiineae</taxon>
        <taxon>Omphalotaceae</taxon>
        <taxon>Gymnopus</taxon>
    </lineage>
</organism>
<dbReference type="GO" id="GO:0042744">
    <property type="term" value="P:hydrogen peroxide catabolic process"/>
    <property type="evidence" value="ECO:0007669"/>
    <property type="project" value="TreeGrafter"/>
</dbReference>
<dbReference type="GO" id="GO:0045454">
    <property type="term" value="P:cell redox homeostasis"/>
    <property type="evidence" value="ECO:0007669"/>
    <property type="project" value="TreeGrafter"/>
</dbReference>
<accession>A0A6A4HFA0</accession>
<dbReference type="Gene3D" id="3.40.30.10">
    <property type="entry name" value="Glutaredoxin"/>
    <property type="match status" value="1"/>
</dbReference>
<dbReference type="SUPFAM" id="SSF52833">
    <property type="entry name" value="Thioredoxin-like"/>
    <property type="match status" value="1"/>
</dbReference>
<comment type="similarity">
    <text evidence="1">Belongs to the peroxiredoxin family. AhpC/Prx1 subfamily.</text>
</comment>
<evidence type="ECO:0000259" key="3">
    <source>
        <dbReference type="PROSITE" id="PS51352"/>
    </source>
</evidence>
<dbReference type="InterPro" id="IPR050217">
    <property type="entry name" value="Peroxiredoxin"/>
</dbReference>